<accession>A0A6B3NTA0</accession>
<dbReference type="EMBL" id="JAAHFQ010001237">
    <property type="protein sequence ID" value="NER32428.1"/>
    <property type="molecule type" value="Genomic_DNA"/>
</dbReference>
<name>A0A6B3NTA0_9CYAN</name>
<evidence type="ECO:0000259" key="1">
    <source>
        <dbReference type="Pfam" id="PF17899"/>
    </source>
</evidence>
<dbReference type="Pfam" id="PF17899">
    <property type="entry name" value="Peptidase_M61_N"/>
    <property type="match status" value="1"/>
</dbReference>
<reference evidence="2" key="1">
    <citation type="submission" date="2019-11" db="EMBL/GenBank/DDBJ databases">
        <title>Genomic insights into an expanded diversity of filamentous marine cyanobacteria reveals the extraordinary biosynthetic potential of Moorea and Okeania.</title>
        <authorList>
            <person name="Ferreira Leao T."/>
            <person name="Wang M."/>
            <person name="Moss N."/>
            <person name="Da Silva R."/>
            <person name="Sanders J."/>
            <person name="Nurk S."/>
            <person name="Gurevich A."/>
            <person name="Humphrey G."/>
            <person name="Reher R."/>
            <person name="Zhu Q."/>
            <person name="Belda-Ferre P."/>
            <person name="Glukhov E."/>
            <person name="Rex R."/>
            <person name="Dorrestein P.C."/>
            <person name="Knight R."/>
            <person name="Pevzner P."/>
            <person name="Gerwick W.H."/>
            <person name="Gerwick L."/>
        </authorList>
    </citation>
    <scope>NUCLEOTIDE SEQUENCE</scope>
    <source>
        <strain evidence="2">SIO1C4</strain>
    </source>
</reference>
<evidence type="ECO:0000313" key="2">
    <source>
        <dbReference type="EMBL" id="NER32428.1"/>
    </source>
</evidence>
<sequence length="58" mass="6765">MTATVTIRPSNLLKRRPTIHYQVAMPKPQLHLFEVTLFVKDWHQPILDVKMPVWTPGS</sequence>
<protein>
    <recommendedName>
        <fullName evidence="1">Peptidase M61 N-terminal domain-containing protein</fullName>
    </recommendedName>
</protein>
<gene>
    <name evidence="2" type="ORF">F6J89_33755</name>
</gene>
<feature type="non-terminal residue" evidence="2">
    <location>
        <position position="58"/>
    </location>
</feature>
<feature type="domain" description="Peptidase M61 N-terminal" evidence="1">
    <location>
        <begin position="20"/>
        <end position="58"/>
    </location>
</feature>
<comment type="caution">
    <text evidence="2">The sequence shown here is derived from an EMBL/GenBank/DDBJ whole genome shotgun (WGS) entry which is preliminary data.</text>
</comment>
<dbReference type="Gene3D" id="2.60.40.3650">
    <property type="match status" value="1"/>
</dbReference>
<dbReference type="AlphaFoldDB" id="A0A6B3NTA0"/>
<organism evidence="2">
    <name type="scientific">Symploca sp. SIO1C4</name>
    <dbReference type="NCBI Taxonomy" id="2607765"/>
    <lineage>
        <taxon>Bacteria</taxon>
        <taxon>Bacillati</taxon>
        <taxon>Cyanobacteriota</taxon>
        <taxon>Cyanophyceae</taxon>
        <taxon>Coleofasciculales</taxon>
        <taxon>Coleofasciculaceae</taxon>
        <taxon>Symploca</taxon>
    </lineage>
</organism>
<proteinExistence type="predicted"/>
<dbReference type="InterPro" id="IPR040756">
    <property type="entry name" value="Peptidase_M61_N"/>
</dbReference>